<dbReference type="Proteomes" id="UP000006038">
    <property type="component" value="Unassembled WGS sequence"/>
</dbReference>
<dbReference type="EnsemblPlants" id="OB02G41290.1">
    <property type="protein sequence ID" value="OB02G41290.1"/>
    <property type="gene ID" value="OB02G41290"/>
</dbReference>
<sequence>MKTCCSLALFFAFAVVLVAAEAARLPPSSGDLIGIDLTPNRCTRVRMPDVPCSRCETVCDSQHPGGIGYCPPDVSCECAYDCYQPPASN</sequence>
<dbReference type="AlphaFoldDB" id="J3LHL2"/>
<evidence type="ECO:0008006" key="4">
    <source>
        <dbReference type="Google" id="ProtNLM"/>
    </source>
</evidence>
<feature type="chain" id="PRO_5003772641" description="Knottin scorpion toxin-like domain-containing protein" evidence="1">
    <location>
        <begin position="23"/>
        <end position="89"/>
    </location>
</feature>
<accession>J3LHL2</accession>
<dbReference type="Gramene" id="OB02G41290.1">
    <property type="protein sequence ID" value="OB02G41290.1"/>
    <property type="gene ID" value="OB02G41290"/>
</dbReference>
<reference evidence="2" key="1">
    <citation type="submission" date="2013-04" db="UniProtKB">
        <authorList>
            <consortium name="EnsemblPlants"/>
        </authorList>
    </citation>
    <scope>IDENTIFICATION</scope>
</reference>
<name>J3LHL2_ORYBR</name>
<evidence type="ECO:0000313" key="2">
    <source>
        <dbReference type="EnsemblPlants" id="OB02G41290.1"/>
    </source>
</evidence>
<keyword evidence="3" id="KW-1185">Reference proteome</keyword>
<protein>
    <recommendedName>
        <fullName evidence="4">Knottin scorpion toxin-like domain-containing protein</fullName>
    </recommendedName>
</protein>
<feature type="signal peptide" evidence="1">
    <location>
        <begin position="1"/>
        <end position="22"/>
    </location>
</feature>
<evidence type="ECO:0000256" key="1">
    <source>
        <dbReference type="SAM" id="SignalP"/>
    </source>
</evidence>
<evidence type="ECO:0000313" key="3">
    <source>
        <dbReference type="Proteomes" id="UP000006038"/>
    </source>
</evidence>
<keyword evidence="1" id="KW-0732">Signal</keyword>
<dbReference type="HOGENOM" id="CLU_2458374_0_0_1"/>
<organism evidence="2">
    <name type="scientific">Oryza brachyantha</name>
    <name type="common">malo sina</name>
    <dbReference type="NCBI Taxonomy" id="4533"/>
    <lineage>
        <taxon>Eukaryota</taxon>
        <taxon>Viridiplantae</taxon>
        <taxon>Streptophyta</taxon>
        <taxon>Embryophyta</taxon>
        <taxon>Tracheophyta</taxon>
        <taxon>Spermatophyta</taxon>
        <taxon>Magnoliopsida</taxon>
        <taxon>Liliopsida</taxon>
        <taxon>Poales</taxon>
        <taxon>Poaceae</taxon>
        <taxon>BOP clade</taxon>
        <taxon>Oryzoideae</taxon>
        <taxon>Oryzeae</taxon>
        <taxon>Oryzinae</taxon>
        <taxon>Oryza</taxon>
    </lineage>
</organism>
<proteinExistence type="predicted"/>